<evidence type="ECO:0000313" key="13">
    <source>
        <dbReference type="EMBL" id="SHI78191.1"/>
    </source>
</evidence>
<gene>
    <name evidence="13" type="ORF">SAMN04488096_104242</name>
</gene>
<protein>
    <submittedName>
        <fullName evidence="13">Cytochrome c oxidase assembly protein subunit 15</fullName>
    </submittedName>
</protein>
<evidence type="ECO:0000256" key="4">
    <source>
        <dbReference type="ARBA" id="ARBA00022723"/>
    </source>
</evidence>
<proteinExistence type="predicted"/>
<feature type="transmembrane region" description="Helical" evidence="12">
    <location>
        <begin position="109"/>
        <end position="130"/>
    </location>
</feature>
<dbReference type="PANTHER" id="PTHR35457">
    <property type="entry name" value="HEME A SYNTHASE"/>
    <property type="match status" value="1"/>
</dbReference>
<keyword evidence="4" id="KW-0479">Metal-binding</keyword>
<evidence type="ECO:0000256" key="10">
    <source>
        <dbReference type="ARBA" id="ARBA00023157"/>
    </source>
</evidence>
<feature type="transmembrane region" description="Helical" evidence="12">
    <location>
        <begin position="170"/>
        <end position="191"/>
    </location>
</feature>
<evidence type="ECO:0000256" key="1">
    <source>
        <dbReference type="ARBA" id="ARBA00004141"/>
    </source>
</evidence>
<keyword evidence="8" id="KW-0350">Heme biosynthesis</keyword>
<dbReference type="EMBL" id="FQYY01000004">
    <property type="protein sequence ID" value="SHI78191.1"/>
    <property type="molecule type" value="Genomic_DNA"/>
</dbReference>
<dbReference type="GO" id="GO:0016491">
    <property type="term" value="F:oxidoreductase activity"/>
    <property type="evidence" value="ECO:0007669"/>
    <property type="project" value="UniProtKB-KW"/>
</dbReference>
<dbReference type="GO" id="GO:0046872">
    <property type="term" value="F:metal ion binding"/>
    <property type="evidence" value="ECO:0007669"/>
    <property type="project" value="UniProtKB-KW"/>
</dbReference>
<dbReference type="OrthoDB" id="1447144at2"/>
<keyword evidence="6" id="KW-0560">Oxidoreductase</keyword>
<evidence type="ECO:0000256" key="11">
    <source>
        <dbReference type="ARBA" id="ARBA00023444"/>
    </source>
</evidence>
<feature type="transmembrane region" description="Helical" evidence="12">
    <location>
        <begin position="282"/>
        <end position="304"/>
    </location>
</feature>
<dbReference type="GO" id="GO:0016020">
    <property type="term" value="C:membrane"/>
    <property type="evidence" value="ECO:0007669"/>
    <property type="project" value="UniProtKB-SubCell"/>
</dbReference>
<keyword evidence="9 12" id="KW-0472">Membrane</keyword>
<evidence type="ECO:0000256" key="9">
    <source>
        <dbReference type="ARBA" id="ARBA00023136"/>
    </source>
</evidence>
<keyword evidence="10" id="KW-1015">Disulfide bond</keyword>
<sequence length="340" mass="39306">MFIKIVKTSLILVYLVIVAGAVVRMTGSGMGCPDWPKCFGYYIPPTEQSQIEWHPEQDYHKGQVIIVDETLQVAKQDFTATKTFQKENWSHYTKHDYAIFNPTHTWVEYINRLVGALAGLAILLMAILSIWKWKKNKKITLLAWFTTFLMGFQAWLGATVVYSLLAPVRITLHMVVALIIVAIILYILYLCSEKTTTHNYQKSFRNLLIVSIILTLIQVVLGTEVRQYVDMQVKEIGYTKELWLAPPTLQFYIHRSFSFLVLFINVFIWWKNKKNGLGYQLTNWILILILLEIFTGILMFYLDFPFATQASHLVIASALFGVQYYLILQTNKAKIQTKKA</sequence>
<dbReference type="STRING" id="579105.SAMN04488096_104242"/>
<comment type="pathway">
    <text evidence="11">Porphyrin-containing compound metabolism.</text>
</comment>
<reference evidence="13 14" key="1">
    <citation type="submission" date="2016-11" db="EMBL/GenBank/DDBJ databases">
        <authorList>
            <person name="Jaros S."/>
            <person name="Januszkiewicz K."/>
            <person name="Wedrychowicz H."/>
        </authorList>
    </citation>
    <scope>NUCLEOTIDE SEQUENCE [LARGE SCALE GENOMIC DNA]</scope>
    <source>
        <strain evidence="13 14">DSM 21425</strain>
    </source>
</reference>
<evidence type="ECO:0000256" key="5">
    <source>
        <dbReference type="ARBA" id="ARBA00022989"/>
    </source>
</evidence>
<feature type="transmembrane region" description="Helical" evidence="12">
    <location>
        <begin position="203"/>
        <end position="221"/>
    </location>
</feature>
<comment type="subcellular location">
    <subcellularLocation>
        <location evidence="1">Membrane</location>
        <topology evidence="1">Multi-pass membrane protein</topology>
    </subcellularLocation>
</comment>
<dbReference type="PANTHER" id="PTHR35457:SF1">
    <property type="entry name" value="HEME A SYNTHASE"/>
    <property type="match status" value="1"/>
</dbReference>
<evidence type="ECO:0000256" key="2">
    <source>
        <dbReference type="ARBA" id="ARBA00022475"/>
    </source>
</evidence>
<evidence type="ECO:0000256" key="3">
    <source>
        <dbReference type="ARBA" id="ARBA00022692"/>
    </source>
</evidence>
<name>A0A1M6DYB1_9FLAO</name>
<dbReference type="InterPro" id="IPR050450">
    <property type="entry name" value="COX15/CtaA_HemeA_synthase"/>
</dbReference>
<feature type="transmembrane region" description="Helical" evidence="12">
    <location>
        <begin position="310"/>
        <end position="328"/>
    </location>
</feature>
<evidence type="ECO:0000256" key="7">
    <source>
        <dbReference type="ARBA" id="ARBA00023004"/>
    </source>
</evidence>
<keyword evidence="2" id="KW-1003">Cell membrane</keyword>
<dbReference type="Proteomes" id="UP000184225">
    <property type="component" value="Unassembled WGS sequence"/>
</dbReference>
<accession>A0A1M6DYB1</accession>
<organism evidence="13 14">
    <name type="scientific">Mesonia phycicola</name>
    <dbReference type="NCBI Taxonomy" id="579105"/>
    <lineage>
        <taxon>Bacteria</taxon>
        <taxon>Pseudomonadati</taxon>
        <taxon>Bacteroidota</taxon>
        <taxon>Flavobacteriia</taxon>
        <taxon>Flavobacteriales</taxon>
        <taxon>Flavobacteriaceae</taxon>
        <taxon>Mesonia</taxon>
    </lineage>
</organism>
<dbReference type="GO" id="GO:0006784">
    <property type="term" value="P:heme A biosynthetic process"/>
    <property type="evidence" value="ECO:0007669"/>
    <property type="project" value="InterPro"/>
</dbReference>
<feature type="transmembrane region" description="Helical" evidence="12">
    <location>
        <begin position="142"/>
        <end position="164"/>
    </location>
</feature>
<keyword evidence="7" id="KW-0408">Iron</keyword>
<keyword evidence="3 12" id="KW-0812">Transmembrane</keyword>
<evidence type="ECO:0000313" key="14">
    <source>
        <dbReference type="Proteomes" id="UP000184225"/>
    </source>
</evidence>
<dbReference type="InterPro" id="IPR003780">
    <property type="entry name" value="COX15/CtaA_fam"/>
</dbReference>
<evidence type="ECO:0000256" key="6">
    <source>
        <dbReference type="ARBA" id="ARBA00023002"/>
    </source>
</evidence>
<keyword evidence="14" id="KW-1185">Reference proteome</keyword>
<feature type="transmembrane region" description="Helical" evidence="12">
    <location>
        <begin position="252"/>
        <end position="270"/>
    </location>
</feature>
<dbReference type="Pfam" id="PF02628">
    <property type="entry name" value="COX15-CtaA"/>
    <property type="match status" value="1"/>
</dbReference>
<evidence type="ECO:0000256" key="8">
    <source>
        <dbReference type="ARBA" id="ARBA00023133"/>
    </source>
</evidence>
<dbReference type="RefSeq" id="WP_073149878.1">
    <property type="nucleotide sequence ID" value="NZ_FQYY01000004.1"/>
</dbReference>
<keyword evidence="5 12" id="KW-1133">Transmembrane helix</keyword>
<dbReference type="AlphaFoldDB" id="A0A1M6DYB1"/>
<evidence type="ECO:0000256" key="12">
    <source>
        <dbReference type="SAM" id="Phobius"/>
    </source>
</evidence>